<dbReference type="SUPFAM" id="SSF54495">
    <property type="entry name" value="UBC-like"/>
    <property type="match status" value="1"/>
</dbReference>
<dbReference type="PROSITE" id="PS50127">
    <property type="entry name" value="UBC_2"/>
    <property type="match status" value="1"/>
</dbReference>
<accession>A0A6C0B2V5</accession>
<evidence type="ECO:0000256" key="2">
    <source>
        <dbReference type="ARBA" id="ARBA00022786"/>
    </source>
</evidence>
<dbReference type="InterPro" id="IPR000608">
    <property type="entry name" value="UBC"/>
</dbReference>
<keyword evidence="2" id="KW-0833">Ubl conjugation pathway</keyword>
<sequence length="149" mass="16935">MAALTRLRRELENLEKDPPPNCTAKPLGDNLFHWTAQIYGPSETPYEGGIFKLDIMFPTEYPFKPPKINFTTKVYHPNINDVGSICLDILKDNWSPALTLEQVLISICSLLNDPNPDDPLSPNIAKEYINNYEKFKNTAMSWTTIYASV</sequence>
<evidence type="ECO:0000313" key="4">
    <source>
        <dbReference type="EMBL" id="QHS86547.1"/>
    </source>
</evidence>
<reference evidence="4" key="1">
    <citation type="journal article" date="2020" name="Nature">
        <title>Giant virus diversity and host interactions through global metagenomics.</title>
        <authorList>
            <person name="Schulz F."/>
            <person name="Roux S."/>
            <person name="Paez-Espino D."/>
            <person name="Jungbluth S."/>
            <person name="Walsh D.A."/>
            <person name="Denef V.J."/>
            <person name="McMahon K.D."/>
            <person name="Konstantinidis K.T."/>
            <person name="Eloe-Fadrosh E.A."/>
            <person name="Kyrpides N.C."/>
            <person name="Woyke T."/>
        </authorList>
    </citation>
    <scope>NUCLEOTIDE SEQUENCE</scope>
    <source>
        <strain evidence="4">GVMAG-M-3300009422-16</strain>
    </source>
</reference>
<evidence type="ECO:0000259" key="3">
    <source>
        <dbReference type="PROSITE" id="PS50127"/>
    </source>
</evidence>
<feature type="domain" description="UBC core" evidence="3">
    <location>
        <begin position="2"/>
        <end position="148"/>
    </location>
</feature>
<dbReference type="AlphaFoldDB" id="A0A6C0B2V5"/>
<proteinExistence type="predicted"/>
<organism evidence="4">
    <name type="scientific">viral metagenome</name>
    <dbReference type="NCBI Taxonomy" id="1070528"/>
    <lineage>
        <taxon>unclassified sequences</taxon>
        <taxon>metagenomes</taxon>
        <taxon>organismal metagenomes</taxon>
    </lineage>
</organism>
<keyword evidence="1" id="KW-0808">Transferase</keyword>
<dbReference type="Gene3D" id="3.10.110.10">
    <property type="entry name" value="Ubiquitin Conjugating Enzyme"/>
    <property type="match status" value="1"/>
</dbReference>
<dbReference type="FunFam" id="3.10.110.10:FF:000002">
    <property type="entry name" value="Ubiquitin-conjugating enzyme E2 D3"/>
    <property type="match status" value="1"/>
</dbReference>
<dbReference type="PROSITE" id="PS00183">
    <property type="entry name" value="UBC_1"/>
    <property type="match status" value="1"/>
</dbReference>
<dbReference type="InterPro" id="IPR016135">
    <property type="entry name" value="UBQ-conjugating_enzyme/RWD"/>
</dbReference>
<name>A0A6C0B2V5_9ZZZZ</name>
<dbReference type="PANTHER" id="PTHR24068">
    <property type="entry name" value="UBIQUITIN-CONJUGATING ENZYME E2"/>
    <property type="match status" value="1"/>
</dbReference>
<dbReference type="Pfam" id="PF00179">
    <property type="entry name" value="UQ_con"/>
    <property type="match status" value="1"/>
</dbReference>
<dbReference type="InterPro" id="IPR023313">
    <property type="entry name" value="UBQ-conjugating_AS"/>
</dbReference>
<protein>
    <recommendedName>
        <fullName evidence="3">UBC core domain-containing protein</fullName>
    </recommendedName>
</protein>
<dbReference type="EMBL" id="MN739058">
    <property type="protein sequence ID" value="QHS86547.1"/>
    <property type="molecule type" value="Genomic_DNA"/>
</dbReference>
<dbReference type="GO" id="GO:0016740">
    <property type="term" value="F:transferase activity"/>
    <property type="evidence" value="ECO:0007669"/>
    <property type="project" value="UniProtKB-KW"/>
</dbReference>
<evidence type="ECO:0000256" key="1">
    <source>
        <dbReference type="ARBA" id="ARBA00022679"/>
    </source>
</evidence>
<dbReference type="SMART" id="SM00212">
    <property type="entry name" value="UBCc"/>
    <property type="match status" value="1"/>
</dbReference>